<sequence length="422" mass="48568">MFELIGAGMEVWAVHRLFAALPARCNKLKYPLWISAVLACFLLTRILPDRYHTIYYLIYYFILGLFLLLDKQSDFKNFIYNWMLLFFLSFPLKRGIQHLSYILPRRYPGLSAAFFPLIGAVGILLVFEIARRLLRPRINRYLHFWTLLAMGLCLFSILYINLLIASTLDYAHLIAGWFDASLPLAICVLLCICGLTFVINNQKTVELIETEKNLQLRVELKHKEIEQIQLKKELIERTNREYHDMKNHLKYLEQLSQPDQKAYLHALQKEMQDYIPIVTTDNDALDTVLADKTIQARQACIVLTATIEYQNLAFLQPMDIVTLFGNALDNAIEACQQLPENERKIRLRITQRNGWLLIQISNPLSRPLTWSDGRPATTKDGAGHGLGLCSIEKTAEHLGGIVQLDDADHQFTLQIFLPACTD</sequence>
<reference evidence="3 4" key="1">
    <citation type="submission" date="2008-12" db="EMBL/GenBank/DDBJ databases">
        <authorList>
            <person name="Fulton L."/>
            <person name="Clifton S."/>
            <person name="Fulton B."/>
            <person name="Xu J."/>
            <person name="Minx P."/>
            <person name="Pepin K.H."/>
            <person name="Johnson M."/>
            <person name="Bhonagiri V."/>
            <person name="Nash W.E."/>
            <person name="Mardis E.R."/>
            <person name="Wilson R.K."/>
        </authorList>
    </citation>
    <scope>NUCLEOTIDE SEQUENCE [LARGE SCALE GENOMIC DNA]</scope>
    <source>
        <strain evidence="3 4">DSM 12042</strain>
    </source>
</reference>
<reference evidence="3 4" key="2">
    <citation type="submission" date="2009-02" db="EMBL/GenBank/DDBJ databases">
        <title>Draft genome sequence of Holdemania filiformis DSM 12042.</title>
        <authorList>
            <person name="Sudarsanam P."/>
            <person name="Ley R."/>
            <person name="Guruge J."/>
            <person name="Turnbaugh P.J."/>
            <person name="Mahowald M."/>
            <person name="Liep D."/>
            <person name="Gordon J."/>
        </authorList>
    </citation>
    <scope>NUCLEOTIDE SEQUENCE [LARGE SCALE GENOMIC DNA]</scope>
    <source>
        <strain evidence="3 4">DSM 12042</strain>
    </source>
</reference>
<evidence type="ECO:0000259" key="2">
    <source>
        <dbReference type="Pfam" id="PF14501"/>
    </source>
</evidence>
<protein>
    <submittedName>
        <fullName evidence="3">Putative sensor histidine kinase VirS</fullName>
    </submittedName>
</protein>
<dbReference type="Gene3D" id="3.30.565.10">
    <property type="entry name" value="Histidine kinase-like ATPase, C-terminal domain"/>
    <property type="match status" value="1"/>
</dbReference>
<keyword evidence="3" id="KW-0418">Kinase</keyword>
<dbReference type="OrthoDB" id="9816523at2"/>
<dbReference type="eggNOG" id="COG3290">
    <property type="taxonomic scope" value="Bacteria"/>
</dbReference>
<comment type="caution">
    <text evidence="3">The sequence shown here is derived from an EMBL/GenBank/DDBJ whole genome shotgun (WGS) entry which is preliminary data.</text>
</comment>
<proteinExistence type="predicted"/>
<dbReference type="GO" id="GO:0016301">
    <property type="term" value="F:kinase activity"/>
    <property type="evidence" value="ECO:0007669"/>
    <property type="project" value="UniProtKB-KW"/>
</dbReference>
<dbReference type="PANTHER" id="PTHR40448">
    <property type="entry name" value="TWO-COMPONENT SENSOR HISTIDINE KINASE"/>
    <property type="match status" value="1"/>
</dbReference>
<dbReference type="EMBL" id="ACCF01000057">
    <property type="protein sequence ID" value="EEF68822.1"/>
    <property type="molecule type" value="Genomic_DNA"/>
</dbReference>
<dbReference type="CDD" id="cd16935">
    <property type="entry name" value="HATPase_AgrC-ComD-like"/>
    <property type="match status" value="1"/>
</dbReference>
<organism evidence="3 4">
    <name type="scientific">Holdemania filiformis DSM 12042</name>
    <dbReference type="NCBI Taxonomy" id="545696"/>
    <lineage>
        <taxon>Bacteria</taxon>
        <taxon>Bacillati</taxon>
        <taxon>Bacillota</taxon>
        <taxon>Erysipelotrichia</taxon>
        <taxon>Erysipelotrichales</taxon>
        <taxon>Erysipelotrichaceae</taxon>
        <taxon>Holdemania</taxon>
    </lineage>
</organism>
<dbReference type="GO" id="GO:0042802">
    <property type="term" value="F:identical protein binding"/>
    <property type="evidence" value="ECO:0007669"/>
    <property type="project" value="TreeGrafter"/>
</dbReference>
<feature type="transmembrane region" description="Helical" evidence="1">
    <location>
        <begin position="78"/>
        <end position="96"/>
    </location>
</feature>
<gene>
    <name evidence="3" type="ORF">HOLDEFILI_01029</name>
</gene>
<dbReference type="InterPro" id="IPR032834">
    <property type="entry name" value="NatK-like_C"/>
</dbReference>
<keyword evidence="1" id="KW-0812">Transmembrane</keyword>
<feature type="transmembrane region" description="Helical" evidence="1">
    <location>
        <begin position="30"/>
        <end position="47"/>
    </location>
</feature>
<evidence type="ECO:0000256" key="1">
    <source>
        <dbReference type="SAM" id="Phobius"/>
    </source>
</evidence>
<feature type="transmembrane region" description="Helical" evidence="1">
    <location>
        <begin position="53"/>
        <end position="69"/>
    </location>
</feature>
<dbReference type="RefSeq" id="WP_006058238.1">
    <property type="nucleotide sequence ID" value="NZ_GG657553.1"/>
</dbReference>
<dbReference type="Proteomes" id="UP000005950">
    <property type="component" value="Unassembled WGS sequence"/>
</dbReference>
<keyword evidence="3" id="KW-0808">Transferase</keyword>
<keyword evidence="1" id="KW-0472">Membrane</keyword>
<feature type="transmembrane region" description="Helical" evidence="1">
    <location>
        <begin position="108"/>
        <end position="130"/>
    </location>
</feature>
<keyword evidence="1" id="KW-1133">Transmembrane helix</keyword>
<name>B9Y5E7_9FIRM</name>
<dbReference type="InterPro" id="IPR036890">
    <property type="entry name" value="HATPase_C_sf"/>
</dbReference>
<evidence type="ECO:0000313" key="4">
    <source>
        <dbReference type="Proteomes" id="UP000005950"/>
    </source>
</evidence>
<dbReference type="Pfam" id="PF14501">
    <property type="entry name" value="HATPase_c_5"/>
    <property type="match status" value="1"/>
</dbReference>
<dbReference type="HOGENOM" id="CLU_020211_13_3_9"/>
<dbReference type="PANTHER" id="PTHR40448:SF1">
    <property type="entry name" value="TWO-COMPONENT SENSOR HISTIDINE KINASE"/>
    <property type="match status" value="1"/>
</dbReference>
<feature type="transmembrane region" description="Helical" evidence="1">
    <location>
        <begin position="180"/>
        <end position="199"/>
    </location>
</feature>
<accession>B9Y5E7</accession>
<dbReference type="SUPFAM" id="SSF55874">
    <property type="entry name" value="ATPase domain of HSP90 chaperone/DNA topoisomerase II/histidine kinase"/>
    <property type="match status" value="1"/>
</dbReference>
<dbReference type="AlphaFoldDB" id="B9Y5E7"/>
<evidence type="ECO:0000313" key="3">
    <source>
        <dbReference type="EMBL" id="EEF68822.1"/>
    </source>
</evidence>
<dbReference type="STRING" id="545696.HOLDEFILI_01029"/>
<feature type="transmembrane region" description="Helical" evidence="1">
    <location>
        <begin position="142"/>
        <end position="160"/>
    </location>
</feature>
<feature type="domain" description="Sensor histidine kinase NatK-like C-terminal" evidence="2">
    <location>
        <begin position="315"/>
        <end position="418"/>
    </location>
</feature>